<proteinExistence type="predicted"/>
<evidence type="ECO:0000313" key="2">
    <source>
        <dbReference type="Proteomes" id="UP000187012"/>
    </source>
</evidence>
<evidence type="ECO:0000313" key="1">
    <source>
        <dbReference type="EMBL" id="SIT38057.1"/>
    </source>
</evidence>
<sequence length="71" mass="7607">MNVWVSCRSIDAHGAPYTPDAPPIWGAALLPPSAHLEAQERRGDALCLQRAALDRCTASLHSGSSRATPKR</sequence>
<accession>A0A1N7RSE0</accession>
<dbReference type="STRING" id="1247936.BN2475_130077"/>
<organism evidence="1 2">
    <name type="scientific">Paraburkholderia ribeironis</name>
    <dbReference type="NCBI Taxonomy" id="1247936"/>
    <lineage>
        <taxon>Bacteria</taxon>
        <taxon>Pseudomonadati</taxon>
        <taxon>Pseudomonadota</taxon>
        <taxon>Betaproteobacteria</taxon>
        <taxon>Burkholderiales</taxon>
        <taxon>Burkholderiaceae</taxon>
        <taxon>Paraburkholderia</taxon>
    </lineage>
</organism>
<name>A0A1N7RSE0_9BURK</name>
<reference evidence="1 2" key="1">
    <citation type="submission" date="2016-12" db="EMBL/GenBank/DDBJ databases">
        <authorList>
            <person name="Song W.-J."/>
            <person name="Kurnit D.M."/>
        </authorList>
    </citation>
    <scope>NUCLEOTIDE SEQUENCE [LARGE SCALE GENOMIC DNA]</scope>
    <source>
        <strain evidence="1 2">STM7296</strain>
    </source>
</reference>
<keyword evidence="2" id="KW-1185">Reference proteome</keyword>
<dbReference type="EMBL" id="CYGX02000013">
    <property type="protein sequence ID" value="SIT38057.1"/>
    <property type="molecule type" value="Genomic_DNA"/>
</dbReference>
<gene>
    <name evidence="1" type="ORF">BN2475_130077</name>
</gene>
<protein>
    <submittedName>
        <fullName evidence="1">Uncharacterized protein</fullName>
    </submittedName>
</protein>
<dbReference type="AlphaFoldDB" id="A0A1N7RSE0"/>
<dbReference type="Proteomes" id="UP000187012">
    <property type="component" value="Unassembled WGS sequence"/>
</dbReference>